<evidence type="ECO:0000259" key="4">
    <source>
        <dbReference type="Pfam" id="PF00009"/>
    </source>
</evidence>
<dbReference type="Gene3D" id="2.40.30.10">
    <property type="entry name" value="Translation factors"/>
    <property type="match status" value="2"/>
</dbReference>
<protein>
    <recommendedName>
        <fullName evidence="4">Tr-type G domain-containing protein</fullName>
    </recommendedName>
</protein>
<dbReference type="SUPFAM" id="SSF50447">
    <property type="entry name" value="Translation proteins"/>
    <property type="match status" value="1"/>
</dbReference>
<dbReference type="InterPro" id="IPR000795">
    <property type="entry name" value="T_Tr_GTP-bd_dom"/>
</dbReference>
<dbReference type="GO" id="GO:0005525">
    <property type="term" value="F:GTP binding"/>
    <property type="evidence" value="ECO:0007669"/>
    <property type="project" value="UniProtKB-KW"/>
</dbReference>
<dbReference type="CDD" id="cd03708">
    <property type="entry name" value="GTPBP_III"/>
    <property type="match status" value="1"/>
</dbReference>
<name>A0A7S2IQL1_9DINO</name>
<dbReference type="SUPFAM" id="SSF52540">
    <property type="entry name" value="P-loop containing nucleoside triphosphate hydrolases"/>
    <property type="match status" value="1"/>
</dbReference>
<dbReference type="SUPFAM" id="SSF50465">
    <property type="entry name" value="EF-Tu/eEF-1alpha/eIF2-gamma C-terminal domain"/>
    <property type="match status" value="1"/>
</dbReference>
<dbReference type="EMBL" id="HBGW01017563">
    <property type="protein sequence ID" value="CAD9526256.1"/>
    <property type="molecule type" value="Transcribed_RNA"/>
</dbReference>
<dbReference type="AlphaFoldDB" id="A0A7S2IQL1"/>
<dbReference type="InterPro" id="IPR027417">
    <property type="entry name" value="P-loop_NTPase"/>
</dbReference>
<evidence type="ECO:0000256" key="1">
    <source>
        <dbReference type="ARBA" id="ARBA00007249"/>
    </source>
</evidence>
<dbReference type="Pfam" id="PF00009">
    <property type="entry name" value="GTP_EFTU"/>
    <property type="match status" value="1"/>
</dbReference>
<accession>A0A7S2IQL1</accession>
<keyword evidence="2" id="KW-0547">Nucleotide-binding</keyword>
<keyword evidence="3" id="KW-0342">GTP-binding</keyword>
<dbReference type="PANTHER" id="PTHR43721">
    <property type="entry name" value="ELONGATION FACTOR TU-RELATED"/>
    <property type="match status" value="1"/>
</dbReference>
<proteinExistence type="inferred from homology"/>
<dbReference type="InterPro" id="IPR009001">
    <property type="entry name" value="Transl_elong_EF1A/Init_IF2_C"/>
</dbReference>
<evidence type="ECO:0000256" key="2">
    <source>
        <dbReference type="ARBA" id="ARBA00022741"/>
    </source>
</evidence>
<feature type="domain" description="Tr-type G" evidence="4">
    <location>
        <begin position="2"/>
        <end position="106"/>
    </location>
</feature>
<dbReference type="GO" id="GO:0003924">
    <property type="term" value="F:GTPase activity"/>
    <property type="evidence" value="ECO:0007669"/>
    <property type="project" value="InterPro"/>
</dbReference>
<organism evidence="5">
    <name type="scientific">Zooxanthella nutricula</name>
    <dbReference type="NCBI Taxonomy" id="1333877"/>
    <lineage>
        <taxon>Eukaryota</taxon>
        <taxon>Sar</taxon>
        <taxon>Alveolata</taxon>
        <taxon>Dinophyceae</taxon>
        <taxon>Peridiniales</taxon>
        <taxon>Peridiniales incertae sedis</taxon>
        <taxon>Zooxanthella</taxon>
    </lineage>
</organism>
<dbReference type="Gene3D" id="3.40.50.300">
    <property type="entry name" value="P-loop containing nucleotide triphosphate hydrolases"/>
    <property type="match status" value="1"/>
</dbReference>
<reference evidence="5" key="1">
    <citation type="submission" date="2021-01" db="EMBL/GenBank/DDBJ databases">
        <authorList>
            <person name="Corre E."/>
            <person name="Pelletier E."/>
            <person name="Niang G."/>
            <person name="Scheremetjew M."/>
            <person name="Finn R."/>
            <person name="Kale V."/>
            <person name="Holt S."/>
            <person name="Cochrane G."/>
            <person name="Meng A."/>
            <person name="Brown T."/>
            <person name="Cohen L."/>
        </authorList>
    </citation>
    <scope>NUCLEOTIDE SEQUENCE</scope>
    <source>
        <strain evidence="5">RCC3387</strain>
    </source>
</reference>
<dbReference type="GO" id="GO:0003746">
    <property type="term" value="F:translation elongation factor activity"/>
    <property type="evidence" value="ECO:0007669"/>
    <property type="project" value="TreeGrafter"/>
</dbReference>
<gene>
    <name evidence="5" type="ORF">BRAN1462_LOCUS11129</name>
</gene>
<dbReference type="InterPro" id="IPR050055">
    <property type="entry name" value="EF-Tu_GTPase"/>
</dbReference>
<evidence type="ECO:0000256" key="3">
    <source>
        <dbReference type="ARBA" id="ARBA00023134"/>
    </source>
</evidence>
<sequence length="324" mass="35713">MIVVNANAGFQRMSREHLGIALALNIPIVIVVTKIDVAPQNVFEDNLNMLCRMLRSNAVKRPPVLVRTEDDLQEAAERHEKDKACPIFCVSNVTGEGLGPLRRFVHGMRPRLLESGLFGPPAAPAEIHIDCVYSVTGVGIVASGLIRAGRVRPNQQLLLGPDKANQFKPVLVRSIHYKRVQAEVVESGQAATFSLRSLVKRDTLRKTTFRKGMVLVDASLNPCGTRYFRAEVVILHHATTIRRGYQAYIHCGIIRQAAAVHSLSQELLRTGDRAVVVFRFMYHPEYLVSGATLLFREGRTKGLGKVLECMDESAVDDGPASGQA</sequence>
<evidence type="ECO:0000313" key="5">
    <source>
        <dbReference type="EMBL" id="CAD9526256.1"/>
    </source>
</evidence>
<comment type="similarity">
    <text evidence="1">Belongs to the TRAFAC class translation factor GTPase superfamily. Classic translation factor GTPase family. EF-Tu/EF-1A subfamily.</text>
</comment>
<dbReference type="InterPro" id="IPR009000">
    <property type="entry name" value="Transl_B-barrel_sf"/>
</dbReference>
<dbReference type="CDD" id="cd03694">
    <property type="entry name" value="GTPBP_II"/>
    <property type="match status" value="1"/>
</dbReference>
<dbReference type="PANTHER" id="PTHR43721:SF9">
    <property type="entry name" value="GTP-BINDING PROTEIN 1"/>
    <property type="match status" value="1"/>
</dbReference>